<evidence type="ECO:0000256" key="1">
    <source>
        <dbReference type="SAM" id="MobiDB-lite"/>
    </source>
</evidence>
<dbReference type="PANTHER" id="PTHR28244">
    <property type="entry name" value="RNA POLYMERASE I-SPECIFIC TRANSCRIPTION INITIATION FACTOR RRN11"/>
    <property type="match status" value="1"/>
</dbReference>
<evidence type="ECO:0000313" key="2">
    <source>
        <dbReference type="EMBL" id="TIC99804.1"/>
    </source>
</evidence>
<protein>
    <recommendedName>
        <fullName evidence="4">RNA polymerase I-specific transcription initiation factor rrn11</fullName>
    </recommendedName>
</protein>
<name>A0A4T0W3H4_9PEZI</name>
<reference evidence="2 3" key="1">
    <citation type="journal article" date="2019" name="Genome Biol. Evol.">
        <title>Genomic Plasticity Mediated by Transposable Elements in the Plant Pathogenic Fungus Colletotrichum higginsianum.</title>
        <authorList>
            <person name="Tsushima A."/>
            <person name="Gan P."/>
            <person name="Kumakura N."/>
            <person name="Narusaka M."/>
            <person name="Takano Y."/>
            <person name="Narusaka Y."/>
            <person name="Shirasu K."/>
        </authorList>
    </citation>
    <scope>NUCLEOTIDE SEQUENCE [LARGE SCALE GENOMIC DNA]</scope>
    <source>
        <strain evidence="2 3">MAFF305635-RFP</strain>
    </source>
</reference>
<dbReference type="PANTHER" id="PTHR28244:SF1">
    <property type="entry name" value="RNA POLYMERASE I-SPECIFIC TRANSCRIPTION INITIATION FACTOR RRN11"/>
    <property type="match status" value="1"/>
</dbReference>
<dbReference type="Proteomes" id="UP000305883">
    <property type="component" value="Unassembled WGS sequence"/>
</dbReference>
<organism evidence="2 3">
    <name type="scientific">Colletotrichum higginsianum</name>
    <dbReference type="NCBI Taxonomy" id="80884"/>
    <lineage>
        <taxon>Eukaryota</taxon>
        <taxon>Fungi</taxon>
        <taxon>Dikarya</taxon>
        <taxon>Ascomycota</taxon>
        <taxon>Pezizomycotina</taxon>
        <taxon>Sordariomycetes</taxon>
        <taxon>Hypocreomycetidae</taxon>
        <taxon>Glomerellales</taxon>
        <taxon>Glomerellaceae</taxon>
        <taxon>Colletotrichum</taxon>
        <taxon>Colletotrichum destructivum species complex</taxon>
    </lineage>
</organism>
<dbReference type="InterPro" id="IPR053029">
    <property type="entry name" value="RNA_pol_I-specific_init_factor"/>
</dbReference>
<dbReference type="OrthoDB" id="2159786at2759"/>
<comment type="caution">
    <text evidence="2">The sequence shown here is derived from an EMBL/GenBank/DDBJ whole genome shotgun (WGS) entry which is preliminary data.</text>
</comment>
<dbReference type="GO" id="GO:0017025">
    <property type="term" value="F:TBP-class protein binding"/>
    <property type="evidence" value="ECO:0007669"/>
    <property type="project" value="TreeGrafter"/>
</dbReference>
<dbReference type="GO" id="GO:0070860">
    <property type="term" value="C:RNA polymerase I core factor complex"/>
    <property type="evidence" value="ECO:0007669"/>
    <property type="project" value="TreeGrafter"/>
</dbReference>
<accession>A0A4T0W3H4</accession>
<dbReference type="EMBL" id="MWPZ01000004">
    <property type="protein sequence ID" value="TIC99804.1"/>
    <property type="molecule type" value="Genomic_DNA"/>
</dbReference>
<feature type="compositionally biased region" description="Basic and acidic residues" evidence="1">
    <location>
        <begin position="120"/>
        <end position="131"/>
    </location>
</feature>
<evidence type="ECO:0008006" key="4">
    <source>
        <dbReference type="Google" id="ProtNLM"/>
    </source>
</evidence>
<feature type="compositionally biased region" description="Polar residues" evidence="1">
    <location>
        <begin position="13"/>
        <end position="43"/>
    </location>
</feature>
<dbReference type="GO" id="GO:0001164">
    <property type="term" value="F:RNA polymerase I core promoter sequence-specific DNA binding"/>
    <property type="evidence" value="ECO:0007669"/>
    <property type="project" value="TreeGrafter"/>
</dbReference>
<dbReference type="AlphaFoldDB" id="A0A4T0W3H4"/>
<feature type="region of interest" description="Disordered" evidence="1">
    <location>
        <begin position="270"/>
        <end position="289"/>
    </location>
</feature>
<evidence type="ECO:0000313" key="3">
    <source>
        <dbReference type="Proteomes" id="UP000305883"/>
    </source>
</evidence>
<sequence>MSQSAPSRKRSASAMSLSDNQDTRFGSQLPSDSINPLSHTPSVLRQLRLAGLAETDQPPSRTQPRFPHRAWQDSKARSRGGPITAAKFVDSNDVDDEEEDEEMRLGNGDNDNEKPRRRKRDGETKAKYASEKSPFRPLVRAIYGFLDQGRVTDAKRAFGMLVRSHVHGKPVDIRRNNYWALGAEILMRQGGSSISARDGAPGAGEMYPASNVPRVREYFQDLIQRYPYNFKYRAAVSAVDFWPALLSYEVFQVHKQQSAHLQRLHRDAEEWEDDSWQEPSSLGGGGGGDIDIHDMIVDDSDYKATGWQPDPRDRRLRQARDQIRLRTLDALREIAGRMDDLLEDRPFSHSHELLRLRGMVSLYIGDLLIPALAEAEGQMAEARIRRDAERNNARSSFQKMAEHGGRPDAFVQEMMVPADHDEGPILPVFSSLPIREYRTAI</sequence>
<feature type="region of interest" description="Disordered" evidence="1">
    <location>
        <begin position="1"/>
        <end position="131"/>
    </location>
</feature>
<dbReference type="GO" id="GO:0042790">
    <property type="term" value="P:nucleolar large rRNA transcription by RNA polymerase I"/>
    <property type="evidence" value="ECO:0007669"/>
    <property type="project" value="TreeGrafter"/>
</dbReference>
<gene>
    <name evidence="2" type="ORF">CH35J_005624</name>
</gene>
<proteinExistence type="predicted"/>
<feature type="compositionally biased region" description="Acidic residues" evidence="1">
    <location>
        <begin position="92"/>
        <end position="102"/>
    </location>
</feature>